<proteinExistence type="predicted"/>
<dbReference type="SUPFAM" id="SSF54427">
    <property type="entry name" value="NTF2-like"/>
    <property type="match status" value="1"/>
</dbReference>
<dbReference type="Proteomes" id="UP000481583">
    <property type="component" value="Unassembled WGS sequence"/>
</dbReference>
<accession>A0A6G4TR95</accession>
<gene>
    <name evidence="2" type="ORF">G5C51_00090</name>
</gene>
<reference evidence="2 3" key="1">
    <citation type="submission" date="2020-02" db="EMBL/GenBank/DDBJ databases">
        <title>Whole-genome analyses of novel actinobacteria.</title>
        <authorList>
            <person name="Sahin N."/>
        </authorList>
    </citation>
    <scope>NUCLEOTIDE SEQUENCE [LARGE SCALE GENOMIC DNA]</scope>
    <source>
        <strain evidence="2 3">A7024</strain>
    </source>
</reference>
<comment type="caution">
    <text evidence="2">The sequence shown here is derived from an EMBL/GenBank/DDBJ whole genome shotgun (WGS) entry which is preliminary data.</text>
</comment>
<feature type="domain" description="DUF4440" evidence="1">
    <location>
        <begin position="17"/>
        <end position="128"/>
    </location>
</feature>
<dbReference type="InterPro" id="IPR032710">
    <property type="entry name" value="NTF2-like_dom_sf"/>
</dbReference>
<dbReference type="CDD" id="cd00531">
    <property type="entry name" value="NTF2_like"/>
    <property type="match status" value="1"/>
</dbReference>
<evidence type="ECO:0000313" key="3">
    <source>
        <dbReference type="Proteomes" id="UP000481583"/>
    </source>
</evidence>
<dbReference type="RefSeq" id="WP_165229372.1">
    <property type="nucleotide sequence ID" value="NZ_JAAKZV010000001.1"/>
</dbReference>
<organism evidence="2 3">
    <name type="scientific">Streptomyces coryli</name>
    <dbReference type="NCBI Taxonomy" id="1128680"/>
    <lineage>
        <taxon>Bacteria</taxon>
        <taxon>Bacillati</taxon>
        <taxon>Actinomycetota</taxon>
        <taxon>Actinomycetes</taxon>
        <taxon>Kitasatosporales</taxon>
        <taxon>Streptomycetaceae</taxon>
        <taxon>Streptomyces</taxon>
    </lineage>
</organism>
<dbReference type="NCBIfam" id="TIGR02246">
    <property type="entry name" value="SgcJ/EcaC family oxidoreductase"/>
    <property type="match status" value="1"/>
</dbReference>
<keyword evidence="3" id="KW-1185">Reference proteome</keyword>
<evidence type="ECO:0000259" key="1">
    <source>
        <dbReference type="Pfam" id="PF14534"/>
    </source>
</evidence>
<dbReference type="InterPro" id="IPR027843">
    <property type="entry name" value="DUF4440"/>
</dbReference>
<protein>
    <submittedName>
        <fullName evidence="2">SgcJ/EcaC family oxidoreductase</fullName>
    </submittedName>
</protein>
<dbReference type="Gene3D" id="3.10.450.50">
    <property type="match status" value="1"/>
</dbReference>
<dbReference type="EMBL" id="JAAKZV010000001">
    <property type="protein sequence ID" value="NGN62312.1"/>
    <property type="molecule type" value="Genomic_DNA"/>
</dbReference>
<name>A0A6G4TR95_9ACTN</name>
<dbReference type="Pfam" id="PF14534">
    <property type="entry name" value="DUF4440"/>
    <property type="match status" value="1"/>
</dbReference>
<sequence>MSTASSTPASAQDKKSILTVLAGVYDAWNEADPDAFVGDYLDDASAILPGSYRRSRQEIRDAMAFAFSGPLKGTQAADKVLDVRMLNDDAAVVISESGVLLPGESEAPPERTSYATWVLARQDGRWLLAAYNNSPSVVPGQP</sequence>
<dbReference type="InterPro" id="IPR011944">
    <property type="entry name" value="Steroid_delta5-4_isomerase"/>
</dbReference>
<evidence type="ECO:0000313" key="2">
    <source>
        <dbReference type="EMBL" id="NGN62312.1"/>
    </source>
</evidence>
<dbReference type="AlphaFoldDB" id="A0A6G4TR95"/>